<dbReference type="SUPFAM" id="SSF51261">
    <property type="entry name" value="Duplicated hybrid motif"/>
    <property type="match status" value="1"/>
</dbReference>
<dbReference type="Proteomes" id="UP000095492">
    <property type="component" value="Unassembled WGS sequence"/>
</dbReference>
<sequence>MKRRQNSFITAKRKVFRIRLIALLLLVVWNSLLANRLRTVRQITTKKVLDKQILSELQYFPLAFQNEHRETTWKAKVVICNYEDSWQSARTFGGARKHEGTDLMTIRNERGIYPIVSMTDGTLEQMGWLKLGGWRIGIRSASGTYYYYAHLESYAPDLEDGMAVHAGQLLGFAGDSGYGTEGTTGQFAVHLHVGIYIHHNTDKEEAINPYPYLKQLEQHRIYADYP</sequence>
<reference evidence="3 4" key="1">
    <citation type="submission" date="2015-09" db="EMBL/GenBank/DDBJ databases">
        <authorList>
            <consortium name="Pathogen Informatics"/>
        </authorList>
    </citation>
    <scope>NUCLEOTIDE SEQUENCE [LARGE SCALE GENOMIC DNA]</scope>
    <source>
        <strain evidence="3 4">2789STDY5608891</strain>
    </source>
</reference>
<evidence type="ECO:0000313" key="3">
    <source>
        <dbReference type="EMBL" id="CUM97327.1"/>
    </source>
</evidence>
<dbReference type="EMBL" id="CYYA01000007">
    <property type="protein sequence ID" value="CUM97327.1"/>
    <property type="molecule type" value="Genomic_DNA"/>
</dbReference>
<accession>A0A173T604</accession>
<dbReference type="Gene3D" id="2.70.70.10">
    <property type="entry name" value="Glucose Permease (Domain IIA)"/>
    <property type="match status" value="1"/>
</dbReference>
<dbReference type="InterPro" id="IPR050570">
    <property type="entry name" value="Cell_wall_metabolism_enzyme"/>
</dbReference>
<name>A0A173T604_EUBRA</name>
<dbReference type="AlphaFoldDB" id="A0A173T604"/>
<dbReference type="OrthoDB" id="9810477at2"/>
<keyword evidence="3" id="KW-0378">Hydrolase</keyword>
<proteinExistence type="predicted"/>
<evidence type="ECO:0000256" key="1">
    <source>
        <dbReference type="ARBA" id="ARBA00022729"/>
    </source>
</evidence>
<dbReference type="GeneID" id="97390741"/>
<organism evidence="3 4">
    <name type="scientific">Eubacterium ramulus</name>
    <dbReference type="NCBI Taxonomy" id="39490"/>
    <lineage>
        <taxon>Bacteria</taxon>
        <taxon>Bacillati</taxon>
        <taxon>Bacillota</taxon>
        <taxon>Clostridia</taxon>
        <taxon>Eubacteriales</taxon>
        <taxon>Eubacteriaceae</taxon>
        <taxon>Eubacterium</taxon>
    </lineage>
</organism>
<dbReference type="GO" id="GO:0004222">
    <property type="term" value="F:metalloendopeptidase activity"/>
    <property type="evidence" value="ECO:0007669"/>
    <property type="project" value="TreeGrafter"/>
</dbReference>
<dbReference type="STRING" id="39490.ERS852448_01305"/>
<evidence type="ECO:0000313" key="4">
    <source>
        <dbReference type="Proteomes" id="UP000095492"/>
    </source>
</evidence>
<dbReference type="CDD" id="cd12797">
    <property type="entry name" value="M23_peptidase"/>
    <property type="match status" value="1"/>
</dbReference>
<protein>
    <submittedName>
        <fullName evidence="3">Glycyl-glycine endopeptidase ALE-1</fullName>
        <ecNumber evidence="3">3.4.24.75</ecNumber>
    </submittedName>
</protein>
<dbReference type="InterPro" id="IPR011055">
    <property type="entry name" value="Dup_hybrid_motif"/>
</dbReference>
<dbReference type="PANTHER" id="PTHR21666">
    <property type="entry name" value="PEPTIDASE-RELATED"/>
    <property type="match status" value="1"/>
</dbReference>
<dbReference type="Pfam" id="PF01551">
    <property type="entry name" value="Peptidase_M23"/>
    <property type="match status" value="1"/>
</dbReference>
<gene>
    <name evidence="3" type="ORF">ERS852448_01305</name>
</gene>
<keyword evidence="1" id="KW-0732">Signal</keyword>
<dbReference type="RefSeq" id="WP_055290089.1">
    <property type="nucleotide sequence ID" value="NZ_CBCTYR010000026.1"/>
</dbReference>
<feature type="domain" description="M23ase beta-sheet core" evidence="2">
    <location>
        <begin position="97"/>
        <end position="203"/>
    </location>
</feature>
<dbReference type="EC" id="3.4.24.75" evidence="3"/>
<evidence type="ECO:0000259" key="2">
    <source>
        <dbReference type="Pfam" id="PF01551"/>
    </source>
</evidence>
<dbReference type="InterPro" id="IPR016047">
    <property type="entry name" value="M23ase_b-sheet_dom"/>
</dbReference>
<dbReference type="PANTHER" id="PTHR21666:SF289">
    <property type="entry name" value="L-ALA--D-GLU ENDOPEPTIDASE"/>
    <property type="match status" value="1"/>
</dbReference>